<feature type="compositionally biased region" description="Polar residues" evidence="2">
    <location>
        <begin position="109"/>
        <end position="122"/>
    </location>
</feature>
<dbReference type="PANTHER" id="PTHR36390:SF1">
    <property type="entry name" value="MYOSIN HEAVY CHAIN-LIKE PROTEIN"/>
    <property type="match status" value="1"/>
</dbReference>
<name>A0A6V7PNX1_ANACO</name>
<feature type="coiled-coil region" evidence="1">
    <location>
        <begin position="426"/>
        <end position="478"/>
    </location>
</feature>
<dbReference type="AlphaFoldDB" id="A0A6V7PNX1"/>
<feature type="compositionally biased region" description="Low complexity" evidence="2">
    <location>
        <begin position="63"/>
        <end position="75"/>
    </location>
</feature>
<feature type="compositionally biased region" description="Basic residues" evidence="2">
    <location>
        <begin position="12"/>
        <end position="26"/>
    </location>
</feature>
<proteinExistence type="predicted"/>
<feature type="coiled-coil region" evidence="1">
    <location>
        <begin position="298"/>
        <end position="332"/>
    </location>
</feature>
<protein>
    <submittedName>
        <fullName evidence="3">Uncharacterized protein</fullName>
    </submittedName>
</protein>
<accession>A0A6V7PNX1</accession>
<dbReference type="PANTHER" id="PTHR36390">
    <property type="entry name" value="MYOSIN HEAVY CHAIN-LIKE PROTEIN"/>
    <property type="match status" value="1"/>
</dbReference>
<evidence type="ECO:0000256" key="2">
    <source>
        <dbReference type="SAM" id="MobiDB-lite"/>
    </source>
</evidence>
<organism evidence="3">
    <name type="scientific">Ananas comosus var. bracteatus</name>
    <name type="common">red pineapple</name>
    <dbReference type="NCBI Taxonomy" id="296719"/>
    <lineage>
        <taxon>Eukaryota</taxon>
        <taxon>Viridiplantae</taxon>
        <taxon>Streptophyta</taxon>
        <taxon>Embryophyta</taxon>
        <taxon>Tracheophyta</taxon>
        <taxon>Spermatophyta</taxon>
        <taxon>Magnoliopsida</taxon>
        <taxon>Liliopsida</taxon>
        <taxon>Poales</taxon>
        <taxon>Bromeliaceae</taxon>
        <taxon>Bromelioideae</taxon>
        <taxon>Ananas</taxon>
    </lineage>
</organism>
<feature type="region of interest" description="Disordered" evidence="2">
    <location>
        <begin position="109"/>
        <end position="134"/>
    </location>
</feature>
<feature type="region of interest" description="Disordered" evidence="2">
    <location>
        <begin position="56"/>
        <end position="86"/>
    </location>
</feature>
<feature type="coiled-coil region" evidence="1">
    <location>
        <begin position="171"/>
        <end position="258"/>
    </location>
</feature>
<keyword evidence="1" id="KW-0175">Coiled coil</keyword>
<dbReference type="EMBL" id="LR862150">
    <property type="protein sequence ID" value="CAD1832363.1"/>
    <property type="molecule type" value="Genomic_DNA"/>
</dbReference>
<feature type="region of interest" description="Disordered" evidence="2">
    <location>
        <begin position="1"/>
        <end position="42"/>
    </location>
</feature>
<sequence>MEAAGASDGRKSVKNQKNKDKKRKRQETKTKKEGNKGPWFGHFSERLFSHGLWRRPRGRERGGAAAAPAGAAAAPPHKHHPSPIPTPPRFRLHLCLLLLLLLRISSHNLNPNPSRSSDSASPTRHDAHGAAPRASHAVGSSYYYGGGGGEAHSLNHRPRLQLDGNGVSRACRKDEIYIEKLERELRNCSQEIEYLQDQLNLRNVEANFMGEHVHSLELKLMELEKLNDEANSRCSVLMEELNRKATELQNSALEIQKLETIVLDSQCEVESLKLDITAQDEKCFEADSFSGQQLAQEEARLALQLREAELQLSEAQQVINSLEGENKLLKELLLERDAKTKRSFSTVEEKFDNLLKQYKETSASNGSKVDEAFLLEIKRGSEAFLLALNKELTLPQEMGNFEDFLGQFLSKLAVVTACDQHIKYEIEKMANQIQESEGLIKQLKEELREEKLKAKEEAEDLTQEMAELRYQITGMLEEEYKRRAFIEQASIKRIQELEAQVIKEQKKSIAALRRYQEAQQLATTRSLEIKKLTNALKRFHLATNSGTDERLVSCPCGFCDESLCSMDNLVGSSTDSEALEKPLVQDLIQWYPDDNASII</sequence>
<gene>
    <name evidence="3" type="ORF">CB5_LOCUS15574</name>
</gene>
<evidence type="ECO:0000256" key="1">
    <source>
        <dbReference type="SAM" id="Coils"/>
    </source>
</evidence>
<evidence type="ECO:0000313" key="3">
    <source>
        <dbReference type="EMBL" id="CAD1832363.1"/>
    </source>
</evidence>
<reference evidence="3" key="1">
    <citation type="submission" date="2020-07" db="EMBL/GenBank/DDBJ databases">
        <authorList>
            <person name="Lin J."/>
        </authorList>
    </citation>
    <scope>NUCLEOTIDE SEQUENCE</scope>
</reference>